<dbReference type="Pfam" id="PF12840">
    <property type="entry name" value="HTH_20"/>
    <property type="match status" value="1"/>
</dbReference>
<accession>A0A7X0REH7</accession>
<evidence type="ECO:0000256" key="3">
    <source>
        <dbReference type="ARBA" id="ARBA00023163"/>
    </source>
</evidence>
<evidence type="ECO:0000259" key="5">
    <source>
        <dbReference type="SMART" id="SM00418"/>
    </source>
</evidence>
<organism evidence="6 7">
    <name type="scientific">Nocardioides luti</name>
    <dbReference type="NCBI Taxonomy" id="2761101"/>
    <lineage>
        <taxon>Bacteria</taxon>
        <taxon>Bacillati</taxon>
        <taxon>Actinomycetota</taxon>
        <taxon>Actinomycetes</taxon>
        <taxon>Propionibacteriales</taxon>
        <taxon>Nocardioidaceae</taxon>
        <taxon>Nocardioides</taxon>
    </lineage>
</organism>
<evidence type="ECO:0000256" key="4">
    <source>
        <dbReference type="SAM" id="MobiDB-lite"/>
    </source>
</evidence>
<evidence type="ECO:0000313" key="6">
    <source>
        <dbReference type="EMBL" id="MBB6626811.1"/>
    </source>
</evidence>
<reference evidence="6 7" key="1">
    <citation type="submission" date="2020-08" db="EMBL/GenBank/DDBJ databases">
        <authorList>
            <person name="Seo M.-J."/>
        </authorList>
    </citation>
    <scope>NUCLEOTIDE SEQUENCE [LARGE SCALE GENOMIC DNA]</scope>
    <source>
        <strain evidence="6 7">KIGAM211</strain>
    </source>
</reference>
<feature type="domain" description="HTH arsR-type" evidence="5">
    <location>
        <begin position="13"/>
        <end position="95"/>
    </location>
</feature>
<evidence type="ECO:0000313" key="7">
    <source>
        <dbReference type="Proteomes" id="UP000523955"/>
    </source>
</evidence>
<dbReference type="InterPro" id="IPR001845">
    <property type="entry name" value="HTH_ArsR_DNA-bd_dom"/>
</dbReference>
<dbReference type="InterPro" id="IPR011991">
    <property type="entry name" value="ArsR-like_HTH"/>
</dbReference>
<dbReference type="InterPro" id="IPR051011">
    <property type="entry name" value="Metal_resp_trans_reg"/>
</dbReference>
<proteinExistence type="predicted"/>
<feature type="region of interest" description="Disordered" evidence="4">
    <location>
        <begin position="177"/>
        <end position="198"/>
    </location>
</feature>
<dbReference type="AlphaFoldDB" id="A0A7X0REH7"/>
<dbReference type="GO" id="GO:0003700">
    <property type="term" value="F:DNA-binding transcription factor activity"/>
    <property type="evidence" value="ECO:0007669"/>
    <property type="project" value="InterPro"/>
</dbReference>
<name>A0A7X0REH7_9ACTN</name>
<dbReference type="InterPro" id="IPR036390">
    <property type="entry name" value="WH_DNA-bd_sf"/>
</dbReference>
<comment type="caution">
    <text evidence="6">The sequence shown here is derived from an EMBL/GenBank/DDBJ whole genome shotgun (WGS) entry which is preliminary data.</text>
</comment>
<dbReference type="CDD" id="cd00090">
    <property type="entry name" value="HTH_ARSR"/>
    <property type="match status" value="1"/>
</dbReference>
<evidence type="ECO:0000256" key="1">
    <source>
        <dbReference type="ARBA" id="ARBA00023015"/>
    </source>
</evidence>
<dbReference type="PRINTS" id="PR00778">
    <property type="entry name" value="HTHARSR"/>
</dbReference>
<keyword evidence="2" id="KW-0238">DNA-binding</keyword>
<dbReference type="GO" id="GO:0003677">
    <property type="term" value="F:DNA binding"/>
    <property type="evidence" value="ECO:0007669"/>
    <property type="project" value="UniProtKB-KW"/>
</dbReference>
<dbReference type="Proteomes" id="UP000523955">
    <property type="component" value="Unassembled WGS sequence"/>
</dbReference>
<keyword evidence="3" id="KW-0804">Transcription</keyword>
<protein>
    <submittedName>
        <fullName evidence="6">Winged helix-turn-helix transcriptional regulator</fullName>
    </submittedName>
</protein>
<keyword evidence="7" id="KW-1185">Reference proteome</keyword>
<dbReference type="SUPFAM" id="SSF46785">
    <property type="entry name" value="Winged helix' DNA-binding domain"/>
    <property type="match status" value="1"/>
</dbReference>
<dbReference type="RefSeq" id="WP_185252040.1">
    <property type="nucleotide sequence ID" value="NZ_JACKXE010000001.1"/>
</dbReference>
<gene>
    <name evidence="6" type="ORF">H5V45_05705</name>
</gene>
<dbReference type="Gene3D" id="1.10.10.10">
    <property type="entry name" value="Winged helix-like DNA-binding domain superfamily/Winged helix DNA-binding domain"/>
    <property type="match status" value="1"/>
</dbReference>
<dbReference type="SMART" id="SM00418">
    <property type="entry name" value="HTH_ARSR"/>
    <property type="match status" value="1"/>
</dbReference>
<dbReference type="PANTHER" id="PTHR43132">
    <property type="entry name" value="ARSENICAL RESISTANCE OPERON REPRESSOR ARSR-RELATED"/>
    <property type="match status" value="1"/>
</dbReference>
<sequence>MGASRGTADGDVAALRAVAHPLRLQILSLLTGAAMSAAELARELGTTHANASYHLRVLADAGEVVEAGEETIRGGVAKRYRHVWDARTKDPDATPRPEGDLTPDVQAMATELTRRFAGRGHPTGVALCDAELWVDPEVWESVLALTAQASRLIHESARPPHADGAVHVNLTMAAFGMSRPTDPDTHTEPATAAPEETR</sequence>
<keyword evidence="1" id="KW-0805">Transcription regulation</keyword>
<dbReference type="EMBL" id="JACKXE010000001">
    <property type="protein sequence ID" value="MBB6626811.1"/>
    <property type="molecule type" value="Genomic_DNA"/>
</dbReference>
<evidence type="ECO:0000256" key="2">
    <source>
        <dbReference type="ARBA" id="ARBA00023125"/>
    </source>
</evidence>
<dbReference type="InterPro" id="IPR036388">
    <property type="entry name" value="WH-like_DNA-bd_sf"/>
</dbReference>
<dbReference type="PANTHER" id="PTHR43132:SF2">
    <property type="entry name" value="ARSENICAL RESISTANCE OPERON REPRESSOR ARSR-RELATED"/>
    <property type="match status" value="1"/>
</dbReference>